<dbReference type="SMART" id="SM00225">
    <property type="entry name" value="BTB"/>
    <property type="match status" value="1"/>
</dbReference>
<dbReference type="InterPro" id="IPR000210">
    <property type="entry name" value="BTB/POZ_dom"/>
</dbReference>
<evidence type="ECO:0000313" key="15">
    <source>
        <dbReference type="Proteomes" id="UP000504606"/>
    </source>
</evidence>
<evidence type="ECO:0000256" key="7">
    <source>
        <dbReference type="ARBA" id="ARBA00023015"/>
    </source>
</evidence>
<feature type="compositionally biased region" description="Basic and acidic residues" evidence="12">
    <location>
        <begin position="354"/>
        <end position="382"/>
    </location>
</feature>
<evidence type="ECO:0000256" key="12">
    <source>
        <dbReference type="SAM" id="MobiDB-lite"/>
    </source>
</evidence>
<keyword evidence="9" id="KW-0804">Transcription</keyword>
<comment type="subcellular location">
    <subcellularLocation>
        <location evidence="1">Nucleus</location>
    </subcellularLocation>
</comment>
<dbReference type="PROSITE" id="PS00028">
    <property type="entry name" value="ZINC_FINGER_C2H2_1"/>
    <property type="match status" value="4"/>
</dbReference>
<feature type="compositionally biased region" description="Low complexity" evidence="12">
    <location>
        <begin position="274"/>
        <end position="285"/>
    </location>
</feature>
<feature type="region of interest" description="Disordered" evidence="12">
    <location>
        <begin position="477"/>
        <end position="576"/>
    </location>
</feature>
<evidence type="ECO:0000256" key="4">
    <source>
        <dbReference type="ARBA" id="ARBA00022737"/>
    </source>
</evidence>
<feature type="region of interest" description="Disordered" evidence="12">
    <location>
        <begin position="193"/>
        <end position="246"/>
    </location>
</feature>
<evidence type="ECO:0000259" key="13">
    <source>
        <dbReference type="PROSITE" id="PS50097"/>
    </source>
</evidence>
<evidence type="ECO:0000256" key="3">
    <source>
        <dbReference type="ARBA" id="ARBA00022723"/>
    </source>
</evidence>
<evidence type="ECO:0000256" key="2">
    <source>
        <dbReference type="ARBA" id="ARBA00006991"/>
    </source>
</evidence>
<dbReference type="PROSITE" id="PS50157">
    <property type="entry name" value="ZINC_FINGER_C2H2_2"/>
    <property type="match status" value="3"/>
</dbReference>
<keyword evidence="8" id="KW-0238">DNA-binding</keyword>
<keyword evidence="5 11" id="KW-0863">Zinc-finger</keyword>
<dbReference type="InterPro" id="IPR036236">
    <property type="entry name" value="Znf_C2H2_sf"/>
</dbReference>
<feature type="compositionally biased region" description="Basic and acidic residues" evidence="12">
    <location>
        <begin position="286"/>
        <end position="300"/>
    </location>
</feature>
<dbReference type="SMART" id="SM00355">
    <property type="entry name" value="ZnF_C2H2"/>
    <property type="match status" value="4"/>
</dbReference>
<dbReference type="Gene3D" id="3.30.710.10">
    <property type="entry name" value="Potassium Channel Kv1.1, Chain A"/>
    <property type="match status" value="1"/>
</dbReference>
<evidence type="ECO:0000256" key="6">
    <source>
        <dbReference type="ARBA" id="ARBA00022833"/>
    </source>
</evidence>
<dbReference type="Gene3D" id="3.30.160.60">
    <property type="entry name" value="Classic Zinc Finger"/>
    <property type="match status" value="2"/>
</dbReference>
<reference evidence="16" key="1">
    <citation type="submission" date="2025-08" db="UniProtKB">
        <authorList>
            <consortium name="RefSeq"/>
        </authorList>
    </citation>
    <scope>IDENTIFICATION</scope>
    <source>
        <tissue evidence="16">Whole organism</tissue>
    </source>
</reference>
<dbReference type="AlphaFoldDB" id="A0A9C6XAZ7"/>
<dbReference type="KEGG" id="foc:113205819"/>
<dbReference type="Pfam" id="PF00096">
    <property type="entry name" value="zf-C2H2"/>
    <property type="match status" value="2"/>
</dbReference>
<dbReference type="FunFam" id="3.30.160.60:FF:000660">
    <property type="entry name" value="zinc finger protein 64 isoform X1"/>
    <property type="match status" value="1"/>
</dbReference>
<dbReference type="InterPro" id="IPR013087">
    <property type="entry name" value="Znf_C2H2_type"/>
</dbReference>
<keyword evidence="3" id="KW-0479">Metal-binding</keyword>
<feature type="compositionally biased region" description="Basic and acidic residues" evidence="12">
    <location>
        <begin position="204"/>
        <end position="220"/>
    </location>
</feature>
<feature type="compositionally biased region" description="Low complexity" evidence="12">
    <location>
        <begin position="503"/>
        <end position="576"/>
    </location>
</feature>
<dbReference type="OrthoDB" id="6077919at2759"/>
<feature type="compositionally biased region" description="Basic and acidic residues" evidence="12">
    <location>
        <begin position="319"/>
        <end position="342"/>
    </location>
</feature>
<keyword evidence="15" id="KW-1185">Reference proteome</keyword>
<dbReference type="GO" id="GO:0008270">
    <property type="term" value="F:zinc ion binding"/>
    <property type="evidence" value="ECO:0007669"/>
    <property type="project" value="UniProtKB-KW"/>
</dbReference>
<evidence type="ECO:0000256" key="8">
    <source>
        <dbReference type="ARBA" id="ARBA00023125"/>
    </source>
</evidence>
<feature type="region of interest" description="Disordered" evidence="12">
    <location>
        <begin position="620"/>
        <end position="674"/>
    </location>
</feature>
<protein>
    <submittedName>
        <fullName evidence="16">Uncharacterized protein LOC113205819 isoform X1</fullName>
    </submittedName>
</protein>
<dbReference type="Proteomes" id="UP000504606">
    <property type="component" value="Unplaced"/>
</dbReference>
<feature type="region of interest" description="Disordered" evidence="12">
    <location>
        <begin position="274"/>
        <end position="389"/>
    </location>
</feature>
<dbReference type="GeneID" id="113205819"/>
<dbReference type="RefSeq" id="XP_052132292.1">
    <property type="nucleotide sequence ID" value="XM_052276332.1"/>
</dbReference>
<keyword evidence="7" id="KW-0805">Transcription regulation</keyword>
<feature type="compositionally biased region" description="Low complexity" evidence="12">
    <location>
        <begin position="658"/>
        <end position="671"/>
    </location>
</feature>
<name>A0A9C6XAZ7_FRAOC</name>
<keyword evidence="6" id="KW-0862">Zinc</keyword>
<feature type="region of interest" description="Disordered" evidence="12">
    <location>
        <begin position="749"/>
        <end position="778"/>
    </location>
</feature>
<organism evidence="15 16">
    <name type="scientific">Frankliniella occidentalis</name>
    <name type="common">Western flower thrips</name>
    <name type="synonym">Euthrips occidentalis</name>
    <dbReference type="NCBI Taxonomy" id="133901"/>
    <lineage>
        <taxon>Eukaryota</taxon>
        <taxon>Metazoa</taxon>
        <taxon>Ecdysozoa</taxon>
        <taxon>Arthropoda</taxon>
        <taxon>Hexapoda</taxon>
        <taxon>Insecta</taxon>
        <taxon>Pterygota</taxon>
        <taxon>Neoptera</taxon>
        <taxon>Paraneoptera</taxon>
        <taxon>Thysanoptera</taxon>
        <taxon>Terebrantia</taxon>
        <taxon>Thripoidea</taxon>
        <taxon>Thripidae</taxon>
        <taxon>Frankliniella</taxon>
    </lineage>
</organism>
<feature type="compositionally biased region" description="Pro residues" evidence="12">
    <location>
        <begin position="222"/>
        <end position="233"/>
    </location>
</feature>
<dbReference type="Pfam" id="PF00651">
    <property type="entry name" value="BTB"/>
    <property type="match status" value="1"/>
</dbReference>
<dbReference type="InterPro" id="IPR011333">
    <property type="entry name" value="SKP1/BTB/POZ_sf"/>
</dbReference>
<feature type="compositionally biased region" description="Pro residues" evidence="12">
    <location>
        <begin position="625"/>
        <end position="641"/>
    </location>
</feature>
<evidence type="ECO:0000313" key="16">
    <source>
        <dbReference type="RefSeq" id="XP_052132292.1"/>
    </source>
</evidence>
<evidence type="ECO:0000256" key="11">
    <source>
        <dbReference type="PROSITE-ProRule" id="PRU00042"/>
    </source>
</evidence>
<accession>A0A9C6XAZ7</accession>
<evidence type="ECO:0000256" key="9">
    <source>
        <dbReference type="ARBA" id="ARBA00023163"/>
    </source>
</evidence>
<sequence length="778" mass="83624">MEPECYQLKWHSFEAHMQACVATLLHSETFADVVLSTVDGRHISGHRFVLAASSTYLQQRLLGAGSMVAHSHLPVVVILPPEVSYHALCVLIKYMYSGEATVPNSQLSAVLRAGDILKVRGLWRPGGNNGAPGGQRPEPRAEGRPHHLVQAMQSYMRRTQPRAEPRTEPRQEYASASGLGVHRHFMDPAAVPAAAHPAGTGADPDTRASRVGREVGHEDPAVTPPRPRGPGRPPLHASRIAARRGVKDYRDCKDELKARRREARRRERIHLLAQRAANSARASAKPARDTRQVPDTRDDNDSMDTGPADPPPSNGLPSTDEHHQADDDGLKREADTSRHEGGRSSPVAHRTTSPKHDDVDPLRTVDEGGVADDKDKRSRGSESENDLADTRTILDGIGALANLAVGEMRIKEEPIEWDMESEVREALMEDVPAELRVKPEVVEPQEQSEELLFSPLSCEICHVTFYSPAEWVRHAEQEHSEMRRRPRRRTPKGRQSSHDSDRSAVSASTSSERTTAGTPGPGSAASCSGSTSGAATPASAASSSAPASAGSLTPGTAARPGPSPAAGATAGAAAGAGQQTGPYAQLVCDVCKETFASPALWARHLQTSHTDEELAVHNRANARPPTTPGPPALRPQTPVPRTPGLRPLAPRPTGGGHARPAAAAQQHPTAGKQLSSALKRCGLCPKSFLSKASLQIHRRTHTGERPFVCHLCGYGFSVKSNLVRHVRTLHGANGREEGGDDEGLLLGHEELLEQEDEEEQLPLTPPDDTRDSSNSGAE</sequence>
<dbReference type="SUPFAM" id="SSF54695">
    <property type="entry name" value="POZ domain"/>
    <property type="match status" value="1"/>
</dbReference>
<feature type="domain" description="C2H2-type" evidence="14">
    <location>
        <begin position="707"/>
        <end position="735"/>
    </location>
</feature>
<gene>
    <name evidence="16" type="primary">LOC113205819</name>
</gene>
<feature type="compositionally biased region" description="Low complexity" evidence="12">
    <location>
        <begin position="193"/>
        <end position="203"/>
    </location>
</feature>
<evidence type="ECO:0000259" key="14">
    <source>
        <dbReference type="PROSITE" id="PS50157"/>
    </source>
</evidence>
<feature type="domain" description="C2H2-type" evidence="14">
    <location>
        <begin position="679"/>
        <end position="706"/>
    </location>
</feature>
<feature type="domain" description="BTB" evidence="13">
    <location>
        <begin position="31"/>
        <end position="104"/>
    </location>
</feature>
<proteinExistence type="inferred from homology"/>
<dbReference type="Pfam" id="PF12874">
    <property type="entry name" value="zf-met"/>
    <property type="match status" value="2"/>
</dbReference>
<dbReference type="PANTHER" id="PTHR24394">
    <property type="entry name" value="ZINC FINGER PROTEIN"/>
    <property type="match status" value="1"/>
</dbReference>
<keyword evidence="10" id="KW-0539">Nucleus</keyword>
<dbReference type="GO" id="GO:0000981">
    <property type="term" value="F:DNA-binding transcription factor activity, RNA polymerase II-specific"/>
    <property type="evidence" value="ECO:0007669"/>
    <property type="project" value="TreeGrafter"/>
</dbReference>
<dbReference type="SUPFAM" id="SSF57667">
    <property type="entry name" value="beta-beta-alpha zinc fingers"/>
    <property type="match status" value="1"/>
</dbReference>
<feature type="domain" description="C2H2-type" evidence="14">
    <location>
        <begin position="586"/>
        <end position="614"/>
    </location>
</feature>
<comment type="similarity">
    <text evidence="2">Belongs to the krueppel C2H2-type zinc-finger protein family.</text>
</comment>
<evidence type="ECO:0000256" key="1">
    <source>
        <dbReference type="ARBA" id="ARBA00004123"/>
    </source>
</evidence>
<dbReference type="PANTHER" id="PTHR24394:SF23">
    <property type="entry name" value="ZINC FINGER PROTEIN 281-LIKE ISOFORM X1"/>
    <property type="match status" value="1"/>
</dbReference>
<keyword evidence="4" id="KW-0677">Repeat</keyword>
<evidence type="ECO:0000256" key="10">
    <source>
        <dbReference type="ARBA" id="ARBA00023242"/>
    </source>
</evidence>
<dbReference type="PROSITE" id="PS50097">
    <property type="entry name" value="BTB"/>
    <property type="match status" value="1"/>
</dbReference>
<evidence type="ECO:0000256" key="5">
    <source>
        <dbReference type="ARBA" id="ARBA00022771"/>
    </source>
</evidence>
<dbReference type="GO" id="GO:0005634">
    <property type="term" value="C:nucleus"/>
    <property type="evidence" value="ECO:0007669"/>
    <property type="project" value="UniProtKB-SubCell"/>
</dbReference>
<dbReference type="GO" id="GO:0003677">
    <property type="term" value="F:DNA binding"/>
    <property type="evidence" value="ECO:0007669"/>
    <property type="project" value="UniProtKB-KW"/>
</dbReference>
<feature type="region of interest" description="Disordered" evidence="12">
    <location>
        <begin position="122"/>
        <end position="144"/>
    </location>
</feature>